<name>A0A438GKP5_VITVI</name>
<accession>A0A438GKP5</accession>
<dbReference type="AlphaFoldDB" id="A0A438GKP5"/>
<evidence type="ECO:0000313" key="1">
    <source>
        <dbReference type="EMBL" id="RVW72744.1"/>
    </source>
</evidence>
<reference evidence="1 2" key="1">
    <citation type="journal article" date="2018" name="PLoS Genet.">
        <title>Population sequencing reveals clonal diversity and ancestral inbreeding in the grapevine cultivar Chardonnay.</title>
        <authorList>
            <person name="Roach M.J."/>
            <person name="Johnson D.L."/>
            <person name="Bohlmann J."/>
            <person name="van Vuuren H.J."/>
            <person name="Jones S.J."/>
            <person name="Pretorius I.S."/>
            <person name="Schmidt S.A."/>
            <person name="Borneman A.R."/>
        </authorList>
    </citation>
    <scope>NUCLEOTIDE SEQUENCE [LARGE SCALE GENOMIC DNA]</scope>
    <source>
        <strain evidence="2">cv. Chardonnay</strain>
        <tissue evidence="1">Leaf</tissue>
    </source>
</reference>
<protein>
    <submittedName>
        <fullName evidence="1">Uncharacterized protein</fullName>
    </submittedName>
</protein>
<gene>
    <name evidence="1" type="ORF">CK203_057319</name>
</gene>
<organism evidence="1 2">
    <name type="scientific">Vitis vinifera</name>
    <name type="common">Grape</name>
    <dbReference type="NCBI Taxonomy" id="29760"/>
    <lineage>
        <taxon>Eukaryota</taxon>
        <taxon>Viridiplantae</taxon>
        <taxon>Streptophyta</taxon>
        <taxon>Embryophyta</taxon>
        <taxon>Tracheophyta</taxon>
        <taxon>Spermatophyta</taxon>
        <taxon>Magnoliopsida</taxon>
        <taxon>eudicotyledons</taxon>
        <taxon>Gunneridae</taxon>
        <taxon>Pentapetalae</taxon>
        <taxon>rosids</taxon>
        <taxon>Vitales</taxon>
        <taxon>Vitaceae</taxon>
        <taxon>Viteae</taxon>
        <taxon>Vitis</taxon>
    </lineage>
</organism>
<dbReference type="Proteomes" id="UP000288805">
    <property type="component" value="Unassembled WGS sequence"/>
</dbReference>
<dbReference type="EMBL" id="QGNW01000407">
    <property type="protein sequence ID" value="RVW72744.1"/>
    <property type="molecule type" value="Genomic_DNA"/>
</dbReference>
<proteinExistence type="predicted"/>
<evidence type="ECO:0000313" key="2">
    <source>
        <dbReference type="Proteomes" id="UP000288805"/>
    </source>
</evidence>
<comment type="caution">
    <text evidence="1">The sequence shown here is derived from an EMBL/GenBank/DDBJ whole genome shotgun (WGS) entry which is preliminary data.</text>
</comment>
<sequence length="83" mass="9642">MDVTVSSRPDRLQRLYIFRSSQRILLFSANGHQYLRGTLSIFLSRGTFTDSIILRKELLLGMLLVDVVLHSNLFPLQHSVQRR</sequence>